<evidence type="ECO:0000313" key="1">
    <source>
        <dbReference type="EMBL" id="VFK80428.1"/>
    </source>
</evidence>
<reference evidence="1" key="1">
    <citation type="submission" date="2019-02" db="EMBL/GenBank/DDBJ databases">
        <authorList>
            <person name="Gruber-Vodicka R. H."/>
            <person name="Seah K. B. B."/>
        </authorList>
    </citation>
    <scope>NUCLEOTIDE SEQUENCE</scope>
    <source>
        <strain evidence="1">BECK_S127</strain>
    </source>
</reference>
<protein>
    <submittedName>
        <fullName evidence="1">Uncharacterized protein</fullName>
    </submittedName>
</protein>
<sequence length="61" mass="6738">MVSAGTKKGPFPPPEGEERADLFRLGLGCFFPNPTKSGQEVSLARLRLRLMNHNSALVKNR</sequence>
<name>A0A451BQ89_9GAMM</name>
<proteinExistence type="predicted"/>
<dbReference type="AlphaFoldDB" id="A0A451BQ89"/>
<dbReference type="EMBL" id="CAADHB010000113">
    <property type="protein sequence ID" value="VFK80428.1"/>
    <property type="molecule type" value="Genomic_DNA"/>
</dbReference>
<organism evidence="1">
    <name type="scientific">Candidatus Kentrum sp. SD</name>
    <dbReference type="NCBI Taxonomy" id="2126332"/>
    <lineage>
        <taxon>Bacteria</taxon>
        <taxon>Pseudomonadati</taxon>
        <taxon>Pseudomonadota</taxon>
        <taxon>Gammaproteobacteria</taxon>
        <taxon>Candidatus Kentrum</taxon>
    </lineage>
</organism>
<gene>
    <name evidence="1" type="ORF">BECKSD772D_GA0070982_111310</name>
</gene>
<accession>A0A451BQ89</accession>